<comment type="caution">
    <text evidence="1">The sequence shown here is derived from an EMBL/GenBank/DDBJ whole genome shotgun (WGS) entry which is preliminary data.</text>
</comment>
<accession>A0A3M7QN45</accession>
<name>A0A3M7QN45_BRAPC</name>
<dbReference type="Proteomes" id="UP000276133">
    <property type="component" value="Unassembled WGS sequence"/>
</dbReference>
<sequence length="89" mass="10770">MIEIKKKSFQVINSQKEMSAFLDITFFKIIFGKYLLKKRFYKERQGLGLNIVFTFKSEAQRIIFRFSCKKIKFFKQQNLQATFELKIKI</sequence>
<organism evidence="1 2">
    <name type="scientific">Brachionus plicatilis</name>
    <name type="common">Marine rotifer</name>
    <name type="synonym">Brachionus muelleri</name>
    <dbReference type="NCBI Taxonomy" id="10195"/>
    <lineage>
        <taxon>Eukaryota</taxon>
        <taxon>Metazoa</taxon>
        <taxon>Spiralia</taxon>
        <taxon>Gnathifera</taxon>
        <taxon>Rotifera</taxon>
        <taxon>Eurotatoria</taxon>
        <taxon>Monogononta</taxon>
        <taxon>Pseudotrocha</taxon>
        <taxon>Ploima</taxon>
        <taxon>Brachionidae</taxon>
        <taxon>Brachionus</taxon>
    </lineage>
</organism>
<reference evidence="1 2" key="1">
    <citation type="journal article" date="2018" name="Sci. Rep.">
        <title>Genomic signatures of local adaptation to the degree of environmental predictability in rotifers.</title>
        <authorList>
            <person name="Franch-Gras L."/>
            <person name="Hahn C."/>
            <person name="Garcia-Roger E.M."/>
            <person name="Carmona M.J."/>
            <person name="Serra M."/>
            <person name="Gomez A."/>
        </authorList>
    </citation>
    <scope>NUCLEOTIDE SEQUENCE [LARGE SCALE GENOMIC DNA]</scope>
    <source>
        <strain evidence="1">HYR1</strain>
    </source>
</reference>
<evidence type="ECO:0000313" key="2">
    <source>
        <dbReference type="Proteomes" id="UP000276133"/>
    </source>
</evidence>
<evidence type="ECO:0000313" key="1">
    <source>
        <dbReference type="EMBL" id="RNA12415.1"/>
    </source>
</evidence>
<gene>
    <name evidence="1" type="ORF">BpHYR1_045577</name>
</gene>
<proteinExistence type="predicted"/>
<dbReference type="AlphaFoldDB" id="A0A3M7QN45"/>
<dbReference type="EMBL" id="REGN01005697">
    <property type="protein sequence ID" value="RNA12415.1"/>
    <property type="molecule type" value="Genomic_DNA"/>
</dbReference>
<keyword evidence="2" id="KW-1185">Reference proteome</keyword>
<protein>
    <submittedName>
        <fullName evidence="1">Uncharacterized protein</fullName>
    </submittedName>
</protein>